<gene>
    <name evidence="2" type="ORF">LIER_09389</name>
</gene>
<sequence length="154" mass="17904">MVNKVFSTQICRNMEIYVDDMLIKSWERAGHEANLRESFENLWKYNLRLNPDKCIFGVTSGKFLGYMISQRGRIAALNRFISRAGDRSLPFFKAVKKGRELEWTPESVSESAPSSVLIREEEKVQRLVYYVIRVMRGAKTSRRRARISPPGRGR</sequence>
<dbReference type="SUPFAM" id="SSF56672">
    <property type="entry name" value="DNA/RNA polymerases"/>
    <property type="match status" value="1"/>
</dbReference>
<organism evidence="2 3">
    <name type="scientific">Lithospermum erythrorhizon</name>
    <name type="common">Purple gromwell</name>
    <name type="synonym">Lithospermum officinale var. erythrorhizon</name>
    <dbReference type="NCBI Taxonomy" id="34254"/>
    <lineage>
        <taxon>Eukaryota</taxon>
        <taxon>Viridiplantae</taxon>
        <taxon>Streptophyta</taxon>
        <taxon>Embryophyta</taxon>
        <taxon>Tracheophyta</taxon>
        <taxon>Spermatophyta</taxon>
        <taxon>Magnoliopsida</taxon>
        <taxon>eudicotyledons</taxon>
        <taxon>Gunneridae</taxon>
        <taxon>Pentapetalae</taxon>
        <taxon>asterids</taxon>
        <taxon>lamiids</taxon>
        <taxon>Boraginales</taxon>
        <taxon>Boraginaceae</taxon>
        <taxon>Boraginoideae</taxon>
        <taxon>Lithospermeae</taxon>
        <taxon>Lithospermum</taxon>
    </lineage>
</organism>
<feature type="domain" description="Reverse transcriptase" evidence="1">
    <location>
        <begin position="1"/>
        <end position="68"/>
    </location>
</feature>
<evidence type="ECO:0000313" key="3">
    <source>
        <dbReference type="Proteomes" id="UP001454036"/>
    </source>
</evidence>
<proteinExistence type="predicted"/>
<accession>A0AAV3PKB7</accession>
<dbReference type="Gene3D" id="3.30.70.270">
    <property type="match status" value="1"/>
</dbReference>
<dbReference type="InterPro" id="IPR043502">
    <property type="entry name" value="DNA/RNA_pol_sf"/>
</dbReference>
<dbReference type="InterPro" id="IPR053134">
    <property type="entry name" value="RNA-dir_DNA_polymerase"/>
</dbReference>
<dbReference type="Proteomes" id="UP001454036">
    <property type="component" value="Unassembled WGS sequence"/>
</dbReference>
<dbReference type="EMBL" id="BAABME010001593">
    <property type="protein sequence ID" value="GAA0150447.1"/>
    <property type="molecule type" value="Genomic_DNA"/>
</dbReference>
<dbReference type="PROSITE" id="PS50878">
    <property type="entry name" value="RT_POL"/>
    <property type="match status" value="1"/>
</dbReference>
<comment type="caution">
    <text evidence="2">The sequence shown here is derived from an EMBL/GenBank/DDBJ whole genome shotgun (WGS) entry which is preliminary data.</text>
</comment>
<dbReference type="InterPro" id="IPR043128">
    <property type="entry name" value="Rev_trsase/Diguanyl_cyclase"/>
</dbReference>
<dbReference type="Pfam" id="PF00078">
    <property type="entry name" value="RVT_1"/>
    <property type="match status" value="1"/>
</dbReference>
<dbReference type="PANTHER" id="PTHR24559">
    <property type="entry name" value="TRANSPOSON TY3-I GAG-POL POLYPROTEIN"/>
    <property type="match status" value="1"/>
</dbReference>
<protein>
    <recommendedName>
        <fullName evidence="1">Reverse transcriptase domain-containing protein</fullName>
    </recommendedName>
</protein>
<reference evidence="2 3" key="1">
    <citation type="submission" date="2024-01" db="EMBL/GenBank/DDBJ databases">
        <title>The complete chloroplast genome sequence of Lithospermum erythrorhizon: insights into the phylogenetic relationship among Boraginaceae species and the maternal lineages of purple gromwells.</title>
        <authorList>
            <person name="Okada T."/>
            <person name="Watanabe K."/>
        </authorList>
    </citation>
    <scope>NUCLEOTIDE SEQUENCE [LARGE SCALE GENOMIC DNA]</scope>
</reference>
<dbReference type="PANTHER" id="PTHR24559:SF444">
    <property type="entry name" value="REVERSE TRANSCRIPTASE DOMAIN-CONTAINING PROTEIN"/>
    <property type="match status" value="1"/>
</dbReference>
<evidence type="ECO:0000259" key="1">
    <source>
        <dbReference type="PROSITE" id="PS50878"/>
    </source>
</evidence>
<dbReference type="AlphaFoldDB" id="A0AAV3PKB7"/>
<keyword evidence="3" id="KW-1185">Reference proteome</keyword>
<name>A0AAV3PKB7_LITER</name>
<dbReference type="InterPro" id="IPR000477">
    <property type="entry name" value="RT_dom"/>
</dbReference>
<evidence type="ECO:0000313" key="2">
    <source>
        <dbReference type="EMBL" id="GAA0150447.1"/>
    </source>
</evidence>